<dbReference type="Pfam" id="PF13041">
    <property type="entry name" value="PPR_2"/>
    <property type="match status" value="3"/>
</dbReference>
<sequence>MSWVLAERKSYLGFVSCRRLSLSIAAKSLTSIRTLFELRSFKQFYSSSPLFADYICEDDEEKSLHVDLFYSKLLDNCTRFKDVAQVHAQVSKIGLQASNFTVTKVVHICSNLGRIQYARQLFEEFPQPNIFLWNAIIRGHSRHDLFKDALELYRKMQLRGVSPDGFTLPYVLKACSGLSAYEIGRRVHAQILLLGFETDVFVQNGLVAMYMKCGATHWARMVFDRLCDRTVVSWTSLLSGYAQNGDPLEALNVFYLMQLSDVKPDWIALVSILRAYTDVEGLGQGKSVHGFVVKAGFDSEPDLLIALTAMYAKCGEVFVAKCLFNQVPKPDVILWNAMISGYAKNGFADEAIELFRKMIASEARPDSVTLRSAILSCAQVGSLELGKWIDELVKVSDFNTDVFVNTALIDMYAKCGSLEHAHSVFDRIQNKDVVTWSALIMGYGLHGCGREAIKLFQDMKRSKVAPNDVTFVGLLSACNHSGLVEEGQKYFHSMKTDYGLEPRHQHYACMVDLLGRAGYLTEAYQFVESMPIKPEVTVWGALLSACKIHKNIKFGEYAAKQIFSLDRSNAGHYVQLSNLYASVGMWSEVARIRRKMKNARLAKPQGYSEIDVKGIRHSFRVGDKSHPKSEDIFGKLEELERKLKDAGFVPATESVLHDLNSEEKEESLCSHSERLAIAFGLISTEPVLPVGMLLIYSLDEGYGGLLLVNCHIYCTSSIV</sequence>
<dbReference type="FunFam" id="1.25.40.10:FF:000309">
    <property type="entry name" value="Pentatricopeptide repeat-containing protein, chloroplastic"/>
    <property type="match status" value="1"/>
</dbReference>
<proteinExistence type="predicted"/>
<dbReference type="Pfam" id="PF20431">
    <property type="entry name" value="E_motif"/>
    <property type="match status" value="1"/>
</dbReference>
<feature type="repeat" description="PPR" evidence="2">
    <location>
        <begin position="129"/>
        <end position="163"/>
    </location>
</feature>
<dbReference type="InterPro" id="IPR046960">
    <property type="entry name" value="PPR_At4g14850-like_plant"/>
</dbReference>
<reference evidence="4 5" key="1">
    <citation type="submission" date="2021-07" db="EMBL/GenBank/DDBJ databases">
        <title>The Aristolochia fimbriata genome: insights into angiosperm evolution, floral development and chemical biosynthesis.</title>
        <authorList>
            <person name="Jiao Y."/>
        </authorList>
    </citation>
    <scope>NUCLEOTIDE SEQUENCE [LARGE SCALE GENOMIC DNA]</scope>
    <source>
        <strain evidence="4">IBCAS-2021</strain>
        <tissue evidence="4">Leaf</tissue>
    </source>
</reference>
<dbReference type="Pfam" id="PF20430">
    <property type="entry name" value="Eplus_motif"/>
    <property type="match status" value="1"/>
</dbReference>
<feature type="repeat" description="PPR" evidence="2">
    <location>
        <begin position="331"/>
        <end position="365"/>
    </location>
</feature>
<feature type="repeat" description="PPR" evidence="2">
    <location>
        <begin position="432"/>
        <end position="466"/>
    </location>
</feature>
<feature type="repeat" description="PPR" evidence="2">
    <location>
        <begin position="230"/>
        <end position="264"/>
    </location>
</feature>
<feature type="domain" description="DYW" evidence="3">
    <location>
        <begin position="647"/>
        <end position="686"/>
    </location>
</feature>
<dbReference type="Pfam" id="PF14432">
    <property type="entry name" value="DYW_deaminase"/>
    <property type="match status" value="1"/>
</dbReference>
<name>A0AAV7FC22_ARIFI</name>
<dbReference type="EMBL" id="JAINDJ010000002">
    <property type="protein sequence ID" value="KAG9458745.1"/>
    <property type="molecule type" value="Genomic_DNA"/>
</dbReference>
<organism evidence="4 5">
    <name type="scientific">Aristolochia fimbriata</name>
    <name type="common">White veined hardy Dutchman's pipe vine</name>
    <dbReference type="NCBI Taxonomy" id="158543"/>
    <lineage>
        <taxon>Eukaryota</taxon>
        <taxon>Viridiplantae</taxon>
        <taxon>Streptophyta</taxon>
        <taxon>Embryophyta</taxon>
        <taxon>Tracheophyta</taxon>
        <taxon>Spermatophyta</taxon>
        <taxon>Magnoliopsida</taxon>
        <taxon>Magnoliidae</taxon>
        <taxon>Piperales</taxon>
        <taxon>Aristolochiaceae</taxon>
        <taxon>Aristolochia</taxon>
    </lineage>
</organism>
<evidence type="ECO:0000259" key="3">
    <source>
        <dbReference type="Pfam" id="PF14432"/>
    </source>
</evidence>
<keyword evidence="5" id="KW-1185">Reference proteome</keyword>
<comment type="caution">
    <text evidence="4">The sequence shown here is derived from an EMBL/GenBank/DDBJ whole genome shotgun (WGS) entry which is preliminary data.</text>
</comment>
<dbReference type="AlphaFoldDB" id="A0AAV7FC22"/>
<dbReference type="Gene3D" id="1.25.40.10">
    <property type="entry name" value="Tetratricopeptide repeat domain"/>
    <property type="match status" value="4"/>
</dbReference>
<dbReference type="InterPro" id="IPR032867">
    <property type="entry name" value="DYW_dom"/>
</dbReference>
<dbReference type="InterPro" id="IPR011990">
    <property type="entry name" value="TPR-like_helical_dom_sf"/>
</dbReference>
<dbReference type="GO" id="GO:0031425">
    <property type="term" value="P:chloroplast RNA processing"/>
    <property type="evidence" value="ECO:0007669"/>
    <property type="project" value="UniProtKB-ARBA"/>
</dbReference>
<protein>
    <recommendedName>
        <fullName evidence="3">DYW domain-containing protein</fullName>
    </recommendedName>
</protein>
<dbReference type="PANTHER" id="PTHR47926:SF396">
    <property type="entry name" value="PENTATRICOPEPTIDE REPEAT-CONTAINING PROTEIN"/>
    <property type="match status" value="1"/>
</dbReference>
<dbReference type="PANTHER" id="PTHR47926">
    <property type="entry name" value="PENTATRICOPEPTIDE REPEAT-CONTAINING PROTEIN"/>
    <property type="match status" value="1"/>
</dbReference>
<dbReference type="GO" id="GO:0009451">
    <property type="term" value="P:RNA modification"/>
    <property type="evidence" value="ECO:0007669"/>
    <property type="project" value="InterPro"/>
</dbReference>
<dbReference type="SUPFAM" id="SSF48452">
    <property type="entry name" value="TPR-like"/>
    <property type="match status" value="1"/>
</dbReference>
<evidence type="ECO:0000256" key="1">
    <source>
        <dbReference type="ARBA" id="ARBA00022737"/>
    </source>
</evidence>
<dbReference type="GO" id="GO:0008270">
    <property type="term" value="F:zinc ion binding"/>
    <property type="evidence" value="ECO:0007669"/>
    <property type="project" value="InterPro"/>
</dbReference>
<dbReference type="Pfam" id="PF01535">
    <property type="entry name" value="PPR"/>
    <property type="match status" value="1"/>
</dbReference>
<keyword evidence="1" id="KW-0677">Repeat</keyword>
<dbReference type="InterPro" id="IPR046849">
    <property type="entry name" value="E2_motif"/>
</dbReference>
<dbReference type="PROSITE" id="PS51375">
    <property type="entry name" value="PPR"/>
    <property type="match status" value="4"/>
</dbReference>
<gene>
    <name evidence="4" type="ORF">H6P81_003253</name>
</gene>
<dbReference type="FunFam" id="1.25.40.10:FF:001050">
    <property type="entry name" value="Pentatricopeptide repeat-containing protein At2g33760"/>
    <property type="match status" value="1"/>
</dbReference>
<accession>A0AAV7FC22</accession>
<dbReference type="FunFam" id="1.25.40.10:FF:000231">
    <property type="entry name" value="Pentatricopeptide repeat-containing protein chloroplastic"/>
    <property type="match status" value="1"/>
</dbReference>
<dbReference type="Proteomes" id="UP000825729">
    <property type="component" value="Unassembled WGS sequence"/>
</dbReference>
<evidence type="ECO:0000313" key="4">
    <source>
        <dbReference type="EMBL" id="KAG9458745.1"/>
    </source>
</evidence>
<dbReference type="InterPro" id="IPR046848">
    <property type="entry name" value="E_motif"/>
</dbReference>
<evidence type="ECO:0000313" key="5">
    <source>
        <dbReference type="Proteomes" id="UP000825729"/>
    </source>
</evidence>
<dbReference type="InterPro" id="IPR002885">
    <property type="entry name" value="PPR_rpt"/>
</dbReference>
<dbReference type="FunFam" id="1.25.40.10:FF:000470">
    <property type="entry name" value="Pentatricopeptide repeat-containing protein At5g66520"/>
    <property type="match status" value="1"/>
</dbReference>
<dbReference type="NCBIfam" id="TIGR00756">
    <property type="entry name" value="PPR"/>
    <property type="match status" value="5"/>
</dbReference>
<evidence type="ECO:0000256" key="2">
    <source>
        <dbReference type="PROSITE-ProRule" id="PRU00708"/>
    </source>
</evidence>
<dbReference type="GO" id="GO:0003723">
    <property type="term" value="F:RNA binding"/>
    <property type="evidence" value="ECO:0007669"/>
    <property type="project" value="InterPro"/>
</dbReference>